<dbReference type="Proteomes" id="UP000054279">
    <property type="component" value="Unassembled WGS sequence"/>
</dbReference>
<evidence type="ECO:0000256" key="1">
    <source>
        <dbReference type="SAM" id="MobiDB-lite"/>
    </source>
</evidence>
<dbReference type="EMBL" id="KN837304">
    <property type="protein sequence ID" value="KIJ28492.1"/>
    <property type="molecule type" value="Genomic_DNA"/>
</dbReference>
<evidence type="ECO:0000313" key="2">
    <source>
        <dbReference type="EMBL" id="KIJ28492.1"/>
    </source>
</evidence>
<feature type="compositionally biased region" description="Basic and acidic residues" evidence="1">
    <location>
        <begin position="44"/>
        <end position="56"/>
    </location>
</feature>
<evidence type="ECO:0000313" key="3">
    <source>
        <dbReference type="Proteomes" id="UP000054279"/>
    </source>
</evidence>
<dbReference type="HOGENOM" id="CLU_1611836_0_0_1"/>
<protein>
    <submittedName>
        <fullName evidence="2">Uncharacterized protein</fullName>
    </submittedName>
</protein>
<feature type="compositionally biased region" description="Polar residues" evidence="1">
    <location>
        <begin position="31"/>
        <end position="41"/>
    </location>
</feature>
<reference evidence="2 3" key="1">
    <citation type="submission" date="2014-06" db="EMBL/GenBank/DDBJ databases">
        <title>Evolutionary Origins and Diversification of the Mycorrhizal Mutualists.</title>
        <authorList>
            <consortium name="DOE Joint Genome Institute"/>
            <consortium name="Mycorrhizal Genomics Consortium"/>
            <person name="Kohler A."/>
            <person name="Kuo A."/>
            <person name="Nagy L.G."/>
            <person name="Floudas D."/>
            <person name="Copeland A."/>
            <person name="Barry K.W."/>
            <person name="Cichocki N."/>
            <person name="Veneault-Fourrey C."/>
            <person name="LaButti K."/>
            <person name="Lindquist E.A."/>
            <person name="Lipzen A."/>
            <person name="Lundell T."/>
            <person name="Morin E."/>
            <person name="Murat C."/>
            <person name="Riley R."/>
            <person name="Ohm R."/>
            <person name="Sun H."/>
            <person name="Tunlid A."/>
            <person name="Henrissat B."/>
            <person name="Grigoriev I.V."/>
            <person name="Hibbett D.S."/>
            <person name="Martin F."/>
        </authorList>
    </citation>
    <scope>NUCLEOTIDE SEQUENCE [LARGE SCALE GENOMIC DNA]</scope>
    <source>
        <strain evidence="2 3">SS14</strain>
    </source>
</reference>
<feature type="region of interest" description="Disordered" evidence="1">
    <location>
        <begin position="31"/>
        <end position="58"/>
    </location>
</feature>
<sequence>MDLDVPRIVFLAYDPAIHKLDKPIARLNISYQSSKPRTSPSVDDEFRTKPRTDIPQKTRPLTRSLPFFRSFPRLAIRPIHVTLPKRATQTHPDSLAVAIVQSSDNMASKVVSAFLGPLTATALDEWLGQCDDGFAIHAATKAEKTPALTFMMASTWRRIINNVRT</sequence>
<keyword evidence="3" id="KW-1185">Reference proteome</keyword>
<dbReference type="AlphaFoldDB" id="A0A0C9UHS8"/>
<organism evidence="2 3">
    <name type="scientific">Sphaerobolus stellatus (strain SS14)</name>
    <dbReference type="NCBI Taxonomy" id="990650"/>
    <lineage>
        <taxon>Eukaryota</taxon>
        <taxon>Fungi</taxon>
        <taxon>Dikarya</taxon>
        <taxon>Basidiomycota</taxon>
        <taxon>Agaricomycotina</taxon>
        <taxon>Agaricomycetes</taxon>
        <taxon>Phallomycetidae</taxon>
        <taxon>Geastrales</taxon>
        <taxon>Sphaerobolaceae</taxon>
        <taxon>Sphaerobolus</taxon>
    </lineage>
</organism>
<proteinExistence type="predicted"/>
<gene>
    <name evidence="2" type="ORF">M422DRAFT_270183</name>
</gene>
<name>A0A0C9UHS8_SPHS4</name>
<accession>A0A0C9UHS8</accession>